<dbReference type="EMBL" id="PQGA01000005">
    <property type="protein sequence ID" value="POR52318.1"/>
    <property type="molecule type" value="Genomic_DNA"/>
</dbReference>
<dbReference type="Proteomes" id="UP000237381">
    <property type="component" value="Unassembled WGS sequence"/>
</dbReference>
<comment type="caution">
    <text evidence="8">The sequence shown here is derived from an EMBL/GenBank/DDBJ whole genome shotgun (WGS) entry which is preliminary data.</text>
</comment>
<dbReference type="Gene3D" id="3.40.640.10">
    <property type="entry name" value="Type I PLP-dependent aspartate aminotransferase-like (Major domain)"/>
    <property type="match status" value="1"/>
</dbReference>
<evidence type="ECO:0000256" key="5">
    <source>
        <dbReference type="ARBA" id="ARBA00023163"/>
    </source>
</evidence>
<dbReference type="GO" id="GO:0003677">
    <property type="term" value="F:DNA binding"/>
    <property type="evidence" value="ECO:0007669"/>
    <property type="project" value="UniProtKB-KW"/>
</dbReference>
<feature type="region of interest" description="Disordered" evidence="6">
    <location>
        <begin position="85"/>
        <end position="117"/>
    </location>
</feature>
<dbReference type="CDD" id="cd00609">
    <property type="entry name" value="AAT_like"/>
    <property type="match status" value="1"/>
</dbReference>
<dbReference type="PROSITE" id="PS50949">
    <property type="entry name" value="HTH_GNTR"/>
    <property type="match status" value="1"/>
</dbReference>
<dbReference type="PANTHER" id="PTHR46577">
    <property type="entry name" value="HTH-TYPE TRANSCRIPTIONAL REGULATORY PROTEIN GABR"/>
    <property type="match status" value="1"/>
</dbReference>
<keyword evidence="3" id="KW-0805">Transcription regulation</keyword>
<dbReference type="InterPro" id="IPR004839">
    <property type="entry name" value="Aminotransferase_I/II_large"/>
</dbReference>
<feature type="compositionally biased region" description="Basic and acidic residues" evidence="6">
    <location>
        <begin position="101"/>
        <end position="117"/>
    </location>
</feature>
<dbReference type="InterPro" id="IPR036388">
    <property type="entry name" value="WH-like_DNA-bd_sf"/>
</dbReference>
<dbReference type="InterPro" id="IPR015421">
    <property type="entry name" value="PyrdxlP-dep_Trfase_major"/>
</dbReference>
<evidence type="ECO:0000256" key="1">
    <source>
        <dbReference type="ARBA" id="ARBA00005384"/>
    </source>
</evidence>
<dbReference type="Pfam" id="PF00392">
    <property type="entry name" value="GntR"/>
    <property type="match status" value="1"/>
</dbReference>
<sequence>MDLHVTVSGQRDLAGQIYRQLRERIVEGRLAGGTRLPSTRDLAGQLGVSRKTTLDVFERLLAEGYLIARRGSGTFVADTLERLPARAPGHPNAQIRAAEASSRELPDERQTYEPRDANARPWWQTQPEALAMPRPDPRLACDFAGGVTDKSRFPFDVWRRCITDALRVQARGQGAYRDPAGEEKLRLAISRYLAFNRAVASNWDDVIVTQGAQQALALLARVLLRPGDTIAVEDPGYPPAREAFASLGAKVVPVPVDADGLIVAKLPKSARVVYVTPSHQFPLGMPMSLARRVALLEWAQTHGALVIEDDYDCEFRFEGRSLEPLKSLDNAGLVAYVGTFSKTIFPELRVGYMVPPAALKGALMRARQTADCHGCVLTQTALANFMLNGHFARHLRRMHQTYGARREMLLAHLRGPLSAWLDPVMPNTAGLHLAARLVAGADESALLAAARAASVGLHALAPFHLNAPLQQGFLFGYGAVEVEQIDAALTSLAAHLAT</sequence>
<dbReference type="PRINTS" id="PR00035">
    <property type="entry name" value="HTHGNTR"/>
</dbReference>
<dbReference type="CDD" id="cd07377">
    <property type="entry name" value="WHTH_GntR"/>
    <property type="match status" value="1"/>
</dbReference>
<accession>A0A2S4MC43</accession>
<dbReference type="OrthoDB" id="9804020at2"/>
<evidence type="ECO:0000256" key="4">
    <source>
        <dbReference type="ARBA" id="ARBA00023125"/>
    </source>
</evidence>
<evidence type="ECO:0000313" key="9">
    <source>
        <dbReference type="Proteomes" id="UP000237381"/>
    </source>
</evidence>
<organism evidence="8 9">
    <name type="scientific">Paraburkholderia eburnea</name>
    <dbReference type="NCBI Taxonomy" id="1189126"/>
    <lineage>
        <taxon>Bacteria</taxon>
        <taxon>Pseudomonadati</taxon>
        <taxon>Pseudomonadota</taxon>
        <taxon>Betaproteobacteria</taxon>
        <taxon>Burkholderiales</taxon>
        <taxon>Burkholderiaceae</taxon>
        <taxon>Paraburkholderia</taxon>
    </lineage>
</organism>
<dbReference type="RefSeq" id="WP_103704680.1">
    <property type="nucleotide sequence ID" value="NZ_PQGA01000005.1"/>
</dbReference>
<feature type="domain" description="HTH gntR-type" evidence="7">
    <location>
        <begin position="11"/>
        <end position="79"/>
    </location>
</feature>
<keyword evidence="9" id="KW-1185">Reference proteome</keyword>
<evidence type="ECO:0000313" key="8">
    <source>
        <dbReference type="EMBL" id="POR52318.1"/>
    </source>
</evidence>
<evidence type="ECO:0000256" key="6">
    <source>
        <dbReference type="SAM" id="MobiDB-lite"/>
    </source>
</evidence>
<evidence type="ECO:0000259" key="7">
    <source>
        <dbReference type="PROSITE" id="PS50949"/>
    </source>
</evidence>
<dbReference type="GO" id="GO:0003700">
    <property type="term" value="F:DNA-binding transcription factor activity"/>
    <property type="evidence" value="ECO:0007669"/>
    <property type="project" value="InterPro"/>
</dbReference>
<evidence type="ECO:0000256" key="2">
    <source>
        <dbReference type="ARBA" id="ARBA00022898"/>
    </source>
</evidence>
<comment type="similarity">
    <text evidence="1">In the C-terminal section; belongs to the class-I pyridoxal-phosphate-dependent aminotransferase family.</text>
</comment>
<dbReference type="SMART" id="SM00345">
    <property type="entry name" value="HTH_GNTR"/>
    <property type="match status" value="1"/>
</dbReference>
<dbReference type="InterPro" id="IPR051446">
    <property type="entry name" value="HTH_trans_reg/aminotransferase"/>
</dbReference>
<keyword evidence="2" id="KW-0663">Pyridoxal phosphate</keyword>
<dbReference type="PANTHER" id="PTHR46577:SF1">
    <property type="entry name" value="HTH-TYPE TRANSCRIPTIONAL REGULATORY PROTEIN GABR"/>
    <property type="match status" value="1"/>
</dbReference>
<dbReference type="InterPro" id="IPR000524">
    <property type="entry name" value="Tscrpt_reg_HTH_GntR"/>
</dbReference>
<dbReference type="AlphaFoldDB" id="A0A2S4MC43"/>
<dbReference type="SUPFAM" id="SSF46785">
    <property type="entry name" value="Winged helix' DNA-binding domain"/>
    <property type="match status" value="1"/>
</dbReference>
<dbReference type="InterPro" id="IPR015424">
    <property type="entry name" value="PyrdxlP-dep_Trfase"/>
</dbReference>
<dbReference type="Pfam" id="PF00155">
    <property type="entry name" value="Aminotran_1_2"/>
    <property type="match status" value="1"/>
</dbReference>
<dbReference type="Gene3D" id="1.10.10.10">
    <property type="entry name" value="Winged helix-like DNA-binding domain superfamily/Winged helix DNA-binding domain"/>
    <property type="match status" value="1"/>
</dbReference>
<keyword evidence="5" id="KW-0804">Transcription</keyword>
<reference evidence="8 9" key="1">
    <citation type="submission" date="2018-01" db="EMBL/GenBank/DDBJ databases">
        <title>Genomic Encyclopedia of Type Strains, Phase III (KMG-III): the genomes of soil and plant-associated and newly described type strains.</title>
        <authorList>
            <person name="Whitman W."/>
        </authorList>
    </citation>
    <scope>NUCLEOTIDE SEQUENCE [LARGE SCALE GENOMIC DNA]</scope>
    <source>
        <strain evidence="8 9">JCM 18070</strain>
    </source>
</reference>
<dbReference type="SUPFAM" id="SSF53383">
    <property type="entry name" value="PLP-dependent transferases"/>
    <property type="match status" value="1"/>
</dbReference>
<protein>
    <submittedName>
        <fullName evidence="8">GntR family transcriptional regulator</fullName>
    </submittedName>
</protein>
<dbReference type="GO" id="GO:0030170">
    <property type="term" value="F:pyridoxal phosphate binding"/>
    <property type="evidence" value="ECO:0007669"/>
    <property type="project" value="InterPro"/>
</dbReference>
<proteinExistence type="inferred from homology"/>
<evidence type="ECO:0000256" key="3">
    <source>
        <dbReference type="ARBA" id="ARBA00023015"/>
    </source>
</evidence>
<gene>
    <name evidence="8" type="ORF">B0G62_105288</name>
</gene>
<name>A0A2S4MC43_9BURK</name>
<keyword evidence="4" id="KW-0238">DNA-binding</keyword>
<dbReference type="InterPro" id="IPR036390">
    <property type="entry name" value="WH_DNA-bd_sf"/>
</dbReference>